<dbReference type="SUPFAM" id="SSF51182">
    <property type="entry name" value="RmlC-like cupins"/>
    <property type="match status" value="1"/>
</dbReference>
<dbReference type="Proteomes" id="UP001432062">
    <property type="component" value="Chromosome"/>
</dbReference>
<gene>
    <name evidence="2" type="ORF">OG563_05770</name>
</gene>
<accession>A0ABZ1YWZ9</accession>
<reference evidence="2" key="1">
    <citation type="submission" date="2022-10" db="EMBL/GenBank/DDBJ databases">
        <title>The complete genomes of actinobacterial strains from the NBC collection.</title>
        <authorList>
            <person name="Joergensen T.S."/>
            <person name="Alvarez Arevalo M."/>
            <person name="Sterndorff E.B."/>
            <person name="Faurdal D."/>
            <person name="Vuksanovic O."/>
            <person name="Mourched A.-S."/>
            <person name="Charusanti P."/>
            <person name="Shaw S."/>
            <person name="Blin K."/>
            <person name="Weber T."/>
        </authorList>
    </citation>
    <scope>NUCLEOTIDE SEQUENCE</scope>
    <source>
        <strain evidence="2">NBC_01482</strain>
    </source>
</reference>
<evidence type="ECO:0000313" key="3">
    <source>
        <dbReference type="Proteomes" id="UP001432062"/>
    </source>
</evidence>
<keyword evidence="3" id="KW-1185">Reference proteome</keyword>
<dbReference type="InterPro" id="IPR014710">
    <property type="entry name" value="RmlC-like_jellyroll"/>
</dbReference>
<dbReference type="Gene3D" id="2.60.120.10">
    <property type="entry name" value="Jelly Rolls"/>
    <property type="match status" value="1"/>
</dbReference>
<dbReference type="PANTHER" id="PTHR40112">
    <property type="entry name" value="H2HPP ISOMERASE"/>
    <property type="match status" value="1"/>
</dbReference>
<dbReference type="InterPro" id="IPR006045">
    <property type="entry name" value="Cupin_1"/>
</dbReference>
<dbReference type="InterPro" id="IPR052535">
    <property type="entry name" value="Bacilysin_H2HPP_isomerase"/>
</dbReference>
<dbReference type="Pfam" id="PF07883">
    <property type="entry name" value="Cupin_2"/>
    <property type="match status" value="1"/>
</dbReference>
<name>A0ABZ1YWZ9_9NOCA</name>
<dbReference type="InterPro" id="IPR013096">
    <property type="entry name" value="Cupin_2"/>
</dbReference>
<feature type="domain" description="Cupin type-1" evidence="1">
    <location>
        <begin position="8"/>
        <end position="149"/>
    </location>
</feature>
<dbReference type="EMBL" id="CP109441">
    <property type="protein sequence ID" value="WUV47738.1"/>
    <property type="molecule type" value="Genomic_DNA"/>
</dbReference>
<evidence type="ECO:0000313" key="2">
    <source>
        <dbReference type="EMBL" id="WUV47738.1"/>
    </source>
</evidence>
<evidence type="ECO:0000259" key="1">
    <source>
        <dbReference type="SMART" id="SM00835"/>
    </source>
</evidence>
<organism evidence="2 3">
    <name type="scientific">Nocardia vinacea</name>
    <dbReference type="NCBI Taxonomy" id="96468"/>
    <lineage>
        <taxon>Bacteria</taxon>
        <taxon>Bacillati</taxon>
        <taxon>Actinomycetota</taxon>
        <taxon>Actinomycetes</taxon>
        <taxon>Mycobacteriales</taxon>
        <taxon>Nocardiaceae</taxon>
        <taxon>Nocardia</taxon>
    </lineage>
</organism>
<protein>
    <submittedName>
        <fullName evidence="2">Cupin domain-containing protein</fullName>
    </submittedName>
</protein>
<dbReference type="RefSeq" id="WP_329411865.1">
    <property type="nucleotide sequence ID" value="NZ_CP109441.1"/>
</dbReference>
<proteinExistence type="predicted"/>
<dbReference type="PANTHER" id="PTHR40112:SF1">
    <property type="entry name" value="H2HPP ISOMERASE"/>
    <property type="match status" value="1"/>
</dbReference>
<dbReference type="InterPro" id="IPR011051">
    <property type="entry name" value="RmlC_Cupin_sf"/>
</dbReference>
<sequence>MGNIAKAVRVVAAADVAEVVGPQEQHLLPCITRDTCGAEGISAAMVNMAPGKVARAHLHERSETIVFCVTGRAVTLIGPELEPYVHGPGEFLYIPEGVVHVAVNLSDTDGLVAVDVRTDPLFSDDLVLTPEFDAAAVEIAARLRQELARV</sequence>
<dbReference type="SMART" id="SM00835">
    <property type="entry name" value="Cupin_1"/>
    <property type="match status" value="1"/>
</dbReference>